<evidence type="ECO:0000313" key="3">
    <source>
        <dbReference type="Proteomes" id="UP000317371"/>
    </source>
</evidence>
<feature type="signal peptide" evidence="1">
    <location>
        <begin position="1"/>
        <end position="27"/>
    </location>
</feature>
<proteinExistence type="predicted"/>
<evidence type="ECO:0000313" key="2">
    <source>
        <dbReference type="EMBL" id="TQE94298.1"/>
    </source>
</evidence>
<dbReference type="PROSITE" id="PS51257">
    <property type="entry name" value="PROKAR_LIPOPROTEIN"/>
    <property type="match status" value="1"/>
</dbReference>
<evidence type="ECO:0008006" key="4">
    <source>
        <dbReference type="Google" id="ProtNLM"/>
    </source>
</evidence>
<feature type="chain" id="PRO_5022958464" description="YceI family protein" evidence="1">
    <location>
        <begin position="28"/>
        <end position="182"/>
    </location>
</feature>
<keyword evidence="1" id="KW-0732">Signal</keyword>
<comment type="caution">
    <text evidence="2">The sequence shown here is derived from an EMBL/GenBank/DDBJ whole genome shotgun (WGS) entry which is preliminary data.</text>
</comment>
<gene>
    <name evidence="2" type="ORF">FKZ61_17255</name>
</gene>
<dbReference type="EMBL" id="VIGC01000025">
    <property type="protein sequence ID" value="TQE94298.1"/>
    <property type="molecule type" value="Genomic_DNA"/>
</dbReference>
<accession>A0A540VC02</accession>
<dbReference type="AlphaFoldDB" id="A0A540VC02"/>
<protein>
    <recommendedName>
        <fullName evidence="4">YceI family protein</fullName>
    </recommendedName>
</protein>
<evidence type="ECO:0000256" key="1">
    <source>
        <dbReference type="SAM" id="SignalP"/>
    </source>
</evidence>
<organism evidence="2 3">
    <name type="scientific">Litorilinea aerophila</name>
    <dbReference type="NCBI Taxonomy" id="1204385"/>
    <lineage>
        <taxon>Bacteria</taxon>
        <taxon>Bacillati</taxon>
        <taxon>Chloroflexota</taxon>
        <taxon>Caldilineae</taxon>
        <taxon>Caldilineales</taxon>
        <taxon>Caldilineaceae</taxon>
        <taxon>Litorilinea</taxon>
    </lineage>
</organism>
<sequence length="182" mass="19192">MFYRKQLMVLVALVLLVFSLSACTVGAGVQVPDRDVSISLEDALEAQNMAVTGMMMGGVELTETQFSSLLTELLKANSGENNPVTSIKAWFEPDTIYLQVNLKEGVLPAAFGTTLNLVGSVDVVDNHLAITVREASAGPYAVSGAMLAPVNAQLNAALANYQLLMPVDVSLDTGVLSVSMGQ</sequence>
<dbReference type="InParanoid" id="A0A540VC02"/>
<name>A0A540VC02_9CHLR</name>
<keyword evidence="3" id="KW-1185">Reference proteome</keyword>
<dbReference type="OrthoDB" id="172179at2"/>
<dbReference type="Proteomes" id="UP000317371">
    <property type="component" value="Unassembled WGS sequence"/>
</dbReference>
<dbReference type="RefSeq" id="WP_141611404.1">
    <property type="nucleotide sequence ID" value="NZ_VIGC02000025.1"/>
</dbReference>
<reference evidence="2 3" key="1">
    <citation type="submission" date="2019-06" db="EMBL/GenBank/DDBJ databases">
        <title>Genome sequence of Litorilinea aerophila BAA-2444.</title>
        <authorList>
            <person name="Maclea K.S."/>
            <person name="Maurais E.G."/>
            <person name="Iannazzi L.C."/>
        </authorList>
    </citation>
    <scope>NUCLEOTIDE SEQUENCE [LARGE SCALE GENOMIC DNA]</scope>
    <source>
        <strain evidence="2 3">ATCC BAA-2444</strain>
    </source>
</reference>